<evidence type="ECO:0000313" key="1">
    <source>
        <dbReference type="EMBL" id="GAG67799.1"/>
    </source>
</evidence>
<protein>
    <submittedName>
        <fullName evidence="1">Uncharacterized protein</fullName>
    </submittedName>
</protein>
<sequence>MIQVKCSICLWIGYVKPLHIWDAHGHKYPDLWI</sequence>
<dbReference type="AlphaFoldDB" id="X0ZET1"/>
<organism evidence="1">
    <name type="scientific">marine sediment metagenome</name>
    <dbReference type="NCBI Taxonomy" id="412755"/>
    <lineage>
        <taxon>unclassified sequences</taxon>
        <taxon>metagenomes</taxon>
        <taxon>ecological metagenomes</taxon>
    </lineage>
</organism>
<accession>X0ZET1</accession>
<name>X0ZET1_9ZZZZ</name>
<dbReference type="EMBL" id="BART01002782">
    <property type="protein sequence ID" value="GAG67799.1"/>
    <property type="molecule type" value="Genomic_DNA"/>
</dbReference>
<gene>
    <name evidence="1" type="ORF">S01H4_08198</name>
</gene>
<feature type="non-terminal residue" evidence="1">
    <location>
        <position position="33"/>
    </location>
</feature>
<comment type="caution">
    <text evidence="1">The sequence shown here is derived from an EMBL/GenBank/DDBJ whole genome shotgun (WGS) entry which is preliminary data.</text>
</comment>
<reference evidence="1" key="1">
    <citation type="journal article" date="2014" name="Front. Microbiol.">
        <title>High frequency of phylogenetically diverse reductive dehalogenase-homologous genes in deep subseafloor sedimentary metagenomes.</title>
        <authorList>
            <person name="Kawai M."/>
            <person name="Futagami T."/>
            <person name="Toyoda A."/>
            <person name="Takaki Y."/>
            <person name="Nishi S."/>
            <person name="Hori S."/>
            <person name="Arai W."/>
            <person name="Tsubouchi T."/>
            <person name="Morono Y."/>
            <person name="Uchiyama I."/>
            <person name="Ito T."/>
            <person name="Fujiyama A."/>
            <person name="Inagaki F."/>
            <person name="Takami H."/>
        </authorList>
    </citation>
    <scope>NUCLEOTIDE SEQUENCE</scope>
    <source>
        <strain evidence="1">Expedition CK06-06</strain>
    </source>
</reference>
<proteinExistence type="predicted"/>